<gene>
    <name evidence="2" type="primary">LOC117572659</name>
</gene>
<organism evidence="1 2">
    <name type="scientific">Drosophila albomicans</name>
    <name type="common">Fruit fly</name>
    <dbReference type="NCBI Taxonomy" id="7291"/>
    <lineage>
        <taxon>Eukaryota</taxon>
        <taxon>Metazoa</taxon>
        <taxon>Ecdysozoa</taxon>
        <taxon>Arthropoda</taxon>
        <taxon>Hexapoda</taxon>
        <taxon>Insecta</taxon>
        <taxon>Pterygota</taxon>
        <taxon>Neoptera</taxon>
        <taxon>Endopterygota</taxon>
        <taxon>Diptera</taxon>
        <taxon>Brachycera</taxon>
        <taxon>Muscomorpha</taxon>
        <taxon>Ephydroidea</taxon>
        <taxon>Drosophilidae</taxon>
        <taxon>Drosophila</taxon>
    </lineage>
</organism>
<evidence type="ECO:0000313" key="1">
    <source>
        <dbReference type="Proteomes" id="UP000515160"/>
    </source>
</evidence>
<dbReference type="AlphaFoldDB" id="A0A6P8Z4C6"/>
<reference evidence="2" key="1">
    <citation type="submission" date="2025-08" db="UniProtKB">
        <authorList>
            <consortium name="RefSeq"/>
        </authorList>
    </citation>
    <scope>IDENTIFICATION</scope>
    <source>
        <strain evidence="2">15112-1751.03</strain>
        <tissue evidence="2">Whole Adult</tissue>
    </source>
</reference>
<evidence type="ECO:0000313" key="2">
    <source>
        <dbReference type="RefSeq" id="XP_034111548.1"/>
    </source>
</evidence>
<accession>A0A6P8Z4C6</accession>
<dbReference type="GeneID" id="117572659"/>
<keyword evidence="1" id="KW-1185">Reference proteome</keyword>
<sequence>MEFIKKKMPEMKHSYGIDENKNPNTFQTSNSRGLREVFKKIPTTAPKQFYVDPRIISKYANRKQNDLNLSNDYQKQANTQNALDESSWIDSIDLQLIKKLEDSLPPLEELCNTTCQLPKTTFSATRKFYEEFKYEIQDLVEEEAVTKPAQSVKEKPKSPKIPRCRTRIVESKRFKILTLREYNLQKEKQQAQRAKLNNENGSV</sequence>
<dbReference type="Proteomes" id="UP000515160">
    <property type="component" value="Chromosome X"/>
</dbReference>
<protein>
    <submittedName>
        <fullName evidence="2">Uncharacterized protein LOC117572659 isoform X1</fullName>
    </submittedName>
</protein>
<dbReference type="RefSeq" id="XP_034111548.1">
    <property type="nucleotide sequence ID" value="XM_034255657.2"/>
</dbReference>
<proteinExistence type="predicted"/>
<name>A0A6P8Z4C6_DROAB</name>